<gene>
    <name evidence="1" type="ORF">BN1221_03364</name>
</gene>
<sequence>MFPKKHIDKSQMCNILQAINNSMQMVSLRFKKHEIHQLADTVRYRAAGGYTPI</sequence>
<evidence type="ECO:0000313" key="2">
    <source>
        <dbReference type="Proteomes" id="UP000044377"/>
    </source>
</evidence>
<dbReference type="EMBL" id="CGIG01000001">
    <property type="protein sequence ID" value="CPR18717.1"/>
    <property type="molecule type" value="Genomic_DNA"/>
</dbReference>
<evidence type="ECO:0000313" key="1">
    <source>
        <dbReference type="EMBL" id="CPR18717.1"/>
    </source>
</evidence>
<protein>
    <submittedName>
        <fullName evidence="1">Uncharacterized protein</fullName>
    </submittedName>
</protein>
<name>A0A0G4JYS9_9GAMM</name>
<dbReference type="Proteomes" id="UP000044377">
    <property type="component" value="Unassembled WGS sequence"/>
</dbReference>
<reference evidence="2" key="1">
    <citation type="submission" date="2015-01" db="EMBL/GenBank/DDBJ databases">
        <authorList>
            <person name="Paterson Steve"/>
        </authorList>
    </citation>
    <scope>NUCLEOTIDE SEQUENCE [LARGE SCALE GENOMIC DNA]</scope>
    <source>
        <strain evidence="2">OBR1</strain>
    </source>
</reference>
<accession>A0A0G4JYS9</accession>
<organism evidence="1 2">
    <name type="scientific">Brenneria goodwinii</name>
    <dbReference type="NCBI Taxonomy" id="1109412"/>
    <lineage>
        <taxon>Bacteria</taxon>
        <taxon>Pseudomonadati</taxon>
        <taxon>Pseudomonadota</taxon>
        <taxon>Gammaproteobacteria</taxon>
        <taxon>Enterobacterales</taxon>
        <taxon>Pectobacteriaceae</taxon>
        <taxon>Brenneria</taxon>
    </lineage>
</organism>
<dbReference type="STRING" id="1109412.BN1221_03364"/>
<proteinExistence type="predicted"/>
<keyword evidence="2" id="KW-1185">Reference proteome</keyword>
<dbReference type="AlphaFoldDB" id="A0A0G4JYS9"/>